<name>A0ABU7A7U2_9TELE</name>
<protein>
    <submittedName>
        <fullName evidence="2">Uncharacterized protein</fullName>
    </submittedName>
</protein>
<gene>
    <name evidence="2" type="ORF">ATANTOWER_023740</name>
</gene>
<proteinExistence type="predicted"/>
<organism evidence="2 3">
    <name type="scientific">Ataeniobius toweri</name>
    <dbReference type="NCBI Taxonomy" id="208326"/>
    <lineage>
        <taxon>Eukaryota</taxon>
        <taxon>Metazoa</taxon>
        <taxon>Chordata</taxon>
        <taxon>Craniata</taxon>
        <taxon>Vertebrata</taxon>
        <taxon>Euteleostomi</taxon>
        <taxon>Actinopterygii</taxon>
        <taxon>Neopterygii</taxon>
        <taxon>Teleostei</taxon>
        <taxon>Neoteleostei</taxon>
        <taxon>Acanthomorphata</taxon>
        <taxon>Ovalentaria</taxon>
        <taxon>Atherinomorphae</taxon>
        <taxon>Cyprinodontiformes</taxon>
        <taxon>Goodeidae</taxon>
        <taxon>Ataeniobius</taxon>
    </lineage>
</organism>
<feature type="compositionally biased region" description="Polar residues" evidence="1">
    <location>
        <begin position="19"/>
        <end position="29"/>
    </location>
</feature>
<feature type="region of interest" description="Disordered" evidence="1">
    <location>
        <begin position="1"/>
        <end position="113"/>
    </location>
</feature>
<evidence type="ECO:0000313" key="2">
    <source>
        <dbReference type="EMBL" id="MED6234176.1"/>
    </source>
</evidence>
<dbReference type="Proteomes" id="UP001345963">
    <property type="component" value="Unassembled WGS sequence"/>
</dbReference>
<comment type="caution">
    <text evidence="2">The sequence shown here is derived from an EMBL/GenBank/DDBJ whole genome shotgun (WGS) entry which is preliminary data.</text>
</comment>
<evidence type="ECO:0000256" key="1">
    <source>
        <dbReference type="SAM" id="MobiDB-lite"/>
    </source>
</evidence>
<feature type="non-terminal residue" evidence="2">
    <location>
        <position position="1"/>
    </location>
</feature>
<reference evidence="2 3" key="1">
    <citation type="submission" date="2021-07" db="EMBL/GenBank/DDBJ databases">
        <authorList>
            <person name="Palmer J.M."/>
        </authorList>
    </citation>
    <scope>NUCLEOTIDE SEQUENCE [LARGE SCALE GENOMIC DNA]</scope>
    <source>
        <strain evidence="2 3">AT_MEX2019</strain>
        <tissue evidence="2">Muscle</tissue>
    </source>
</reference>
<dbReference type="EMBL" id="JAHUTI010005310">
    <property type="protein sequence ID" value="MED6234176.1"/>
    <property type="molecule type" value="Genomic_DNA"/>
</dbReference>
<feature type="compositionally biased region" description="Polar residues" evidence="1">
    <location>
        <begin position="78"/>
        <end position="98"/>
    </location>
</feature>
<accession>A0ABU7A7U2</accession>
<sequence>PGACSHQHPYKNMAARPPSSKTTQRQEGTLNPLGRHQPTVVARSKKKLQSAIPPSEGTREPKRVGSPPKPSQVPAAHSQPNTSTRTIGHVPATQNAATWPSPPHKQTIPHQGGWPPQQIFPCNTTRAPRSSPDHQFLPNQYIYICPLHNFFIVFCSSKFQTVGHRHHEYICLCQTPLTPASS</sequence>
<keyword evidence="3" id="KW-1185">Reference proteome</keyword>
<evidence type="ECO:0000313" key="3">
    <source>
        <dbReference type="Proteomes" id="UP001345963"/>
    </source>
</evidence>